<organism evidence="3 4">
    <name type="scientific">Portunus trituberculatus</name>
    <name type="common">Swimming crab</name>
    <name type="synonym">Neptunus trituberculatus</name>
    <dbReference type="NCBI Taxonomy" id="210409"/>
    <lineage>
        <taxon>Eukaryota</taxon>
        <taxon>Metazoa</taxon>
        <taxon>Ecdysozoa</taxon>
        <taxon>Arthropoda</taxon>
        <taxon>Crustacea</taxon>
        <taxon>Multicrustacea</taxon>
        <taxon>Malacostraca</taxon>
        <taxon>Eumalacostraca</taxon>
        <taxon>Eucarida</taxon>
        <taxon>Decapoda</taxon>
        <taxon>Pleocyemata</taxon>
        <taxon>Brachyura</taxon>
        <taxon>Eubrachyura</taxon>
        <taxon>Portunoidea</taxon>
        <taxon>Portunidae</taxon>
        <taxon>Portuninae</taxon>
        <taxon>Portunus</taxon>
    </lineage>
</organism>
<dbReference type="AlphaFoldDB" id="A0A5B7G2G8"/>
<gene>
    <name evidence="3" type="ORF">E2C01_045845</name>
</gene>
<dbReference type="OrthoDB" id="545910at2759"/>
<keyword evidence="2" id="KW-1133">Transmembrane helix</keyword>
<comment type="caution">
    <text evidence="3">The sequence shown here is derived from an EMBL/GenBank/DDBJ whole genome shotgun (WGS) entry which is preliminary data.</text>
</comment>
<protein>
    <submittedName>
        <fullName evidence="3">Uncharacterized protein</fullName>
    </submittedName>
</protein>
<feature type="transmembrane region" description="Helical" evidence="2">
    <location>
        <begin position="208"/>
        <end position="229"/>
    </location>
</feature>
<name>A0A5B7G2G8_PORTR</name>
<evidence type="ECO:0000313" key="4">
    <source>
        <dbReference type="Proteomes" id="UP000324222"/>
    </source>
</evidence>
<feature type="compositionally biased region" description="Basic and acidic residues" evidence="1">
    <location>
        <begin position="102"/>
        <end position="128"/>
    </location>
</feature>
<keyword evidence="2" id="KW-0812">Transmembrane</keyword>
<feature type="region of interest" description="Disordered" evidence="1">
    <location>
        <begin position="75"/>
        <end position="128"/>
    </location>
</feature>
<dbReference type="Proteomes" id="UP000324222">
    <property type="component" value="Unassembled WGS sequence"/>
</dbReference>
<keyword evidence="2" id="KW-0472">Membrane</keyword>
<keyword evidence="4" id="KW-1185">Reference proteome</keyword>
<evidence type="ECO:0000256" key="2">
    <source>
        <dbReference type="SAM" id="Phobius"/>
    </source>
</evidence>
<reference evidence="3 4" key="1">
    <citation type="submission" date="2019-05" db="EMBL/GenBank/DDBJ databases">
        <title>Another draft genome of Portunus trituberculatus and its Hox gene families provides insights of decapod evolution.</title>
        <authorList>
            <person name="Jeong J.-H."/>
            <person name="Song I."/>
            <person name="Kim S."/>
            <person name="Choi T."/>
            <person name="Kim D."/>
            <person name="Ryu S."/>
            <person name="Kim W."/>
        </authorList>
    </citation>
    <scope>NUCLEOTIDE SEQUENCE [LARGE SCALE GENOMIC DNA]</scope>
    <source>
        <tissue evidence="3">Muscle</tissue>
    </source>
</reference>
<evidence type="ECO:0000313" key="3">
    <source>
        <dbReference type="EMBL" id="MPC51986.1"/>
    </source>
</evidence>
<dbReference type="EMBL" id="VSRR010010554">
    <property type="protein sequence ID" value="MPC51986.1"/>
    <property type="molecule type" value="Genomic_DNA"/>
</dbReference>
<accession>A0A5B7G2G8</accession>
<sequence>MLFIYLSPYHPATLYSPCRHPTGAITYTPTTGYGYGHTDTAHTLPAAQEGVVGAQGATAGVTDYHTVPHTWDYEPHPAGYSGPPSHRSTLPTCPPHHPHPFHSRDPDPRGPHPHETRERDLSGRDVDLPELARFKEADRYSLREASCYPSPPSLLSERVREGEEACHNVPPWLVQDGGELILSETARGVSVIRYWPNFMTEKGEKVSIWVFWGVLRYILVFLGAFWGVLGCFMEYCSVLGCLGMF</sequence>
<proteinExistence type="predicted"/>
<evidence type="ECO:0000256" key="1">
    <source>
        <dbReference type="SAM" id="MobiDB-lite"/>
    </source>
</evidence>